<accession>A0A380WTD0</accession>
<dbReference type="SUPFAM" id="SSF53335">
    <property type="entry name" value="S-adenosyl-L-methionine-dependent methyltransferases"/>
    <property type="match status" value="1"/>
</dbReference>
<dbReference type="Gene3D" id="3.40.50.150">
    <property type="entry name" value="Vaccinia Virus protein VP39"/>
    <property type="match status" value="1"/>
</dbReference>
<evidence type="ECO:0000256" key="1">
    <source>
        <dbReference type="ARBA" id="ARBA00022679"/>
    </source>
</evidence>
<dbReference type="EC" id="2.1.1.-" evidence="3"/>
<keyword evidence="3" id="KW-0489">Methyltransferase</keyword>
<dbReference type="Pfam" id="PF13649">
    <property type="entry name" value="Methyltransf_25"/>
    <property type="match status" value="1"/>
</dbReference>
<keyword evidence="1 3" id="KW-0808">Transferase</keyword>
<name>A0A380WTD0_AMIAI</name>
<proteinExistence type="predicted"/>
<dbReference type="AlphaFoldDB" id="A0A380WTD0"/>
<dbReference type="PANTHER" id="PTHR43861">
    <property type="entry name" value="TRANS-ACONITATE 2-METHYLTRANSFERASE-RELATED"/>
    <property type="match status" value="1"/>
</dbReference>
<reference evidence="3 4" key="1">
    <citation type="submission" date="2018-06" db="EMBL/GenBank/DDBJ databases">
        <authorList>
            <consortium name="Pathogen Informatics"/>
            <person name="Doyle S."/>
        </authorList>
    </citation>
    <scope>NUCLEOTIDE SEQUENCE [LARGE SCALE GENOMIC DNA]</scope>
    <source>
        <strain evidence="3 4">NCTC10684</strain>
    </source>
</reference>
<dbReference type="Proteomes" id="UP000254701">
    <property type="component" value="Unassembled WGS sequence"/>
</dbReference>
<organism evidence="3 4">
    <name type="scientific">Aminobacter aminovorans</name>
    <name type="common">Chelatobacter heintzii</name>
    <dbReference type="NCBI Taxonomy" id="83263"/>
    <lineage>
        <taxon>Bacteria</taxon>
        <taxon>Pseudomonadati</taxon>
        <taxon>Pseudomonadota</taxon>
        <taxon>Alphaproteobacteria</taxon>
        <taxon>Hyphomicrobiales</taxon>
        <taxon>Phyllobacteriaceae</taxon>
        <taxon>Aminobacter</taxon>
    </lineage>
</organism>
<evidence type="ECO:0000313" key="4">
    <source>
        <dbReference type="Proteomes" id="UP000254701"/>
    </source>
</evidence>
<dbReference type="InterPro" id="IPR029063">
    <property type="entry name" value="SAM-dependent_MTases_sf"/>
</dbReference>
<protein>
    <submittedName>
        <fullName evidence="3">Cypemycin methyltransferase</fullName>
        <ecNumber evidence="3">2.1.1.-</ecNumber>
    </submittedName>
</protein>
<sequence>MIDDRLYIDPELVQFYDLENEGGDDVDFLMRFVGDARSVLDLGCGTGALTAMLAPGRAVTGADPAPAMLDVARKRPGGDRVEWVQGDARSLRLGKRFDLVLLTGHAFQVFLTAEDQRAALDTIAAHLAPNGRFIFDSRNPLARAWLEWGPDDSRRTVVHPAFGAVEAWNDAVQDAISGIVTYDTFYRLPADGRQFHAQSRIAFPGQQSLAAMIAEAGLVVDHWLGSWQGAPYTPDMGEIIPIGRKA</sequence>
<dbReference type="OrthoDB" id="9811589at2"/>
<evidence type="ECO:0000313" key="3">
    <source>
        <dbReference type="EMBL" id="SUU91536.1"/>
    </source>
</evidence>
<evidence type="ECO:0000259" key="2">
    <source>
        <dbReference type="Pfam" id="PF13649"/>
    </source>
</evidence>
<gene>
    <name evidence="3" type="primary">cypM</name>
    <name evidence="3" type="ORF">NCTC10684_04805</name>
</gene>
<dbReference type="CDD" id="cd02440">
    <property type="entry name" value="AdoMet_MTases"/>
    <property type="match status" value="1"/>
</dbReference>
<dbReference type="EMBL" id="UFSM01000001">
    <property type="protein sequence ID" value="SUU91536.1"/>
    <property type="molecule type" value="Genomic_DNA"/>
</dbReference>
<feature type="domain" description="Methyltransferase" evidence="2">
    <location>
        <begin position="39"/>
        <end position="131"/>
    </location>
</feature>
<dbReference type="GO" id="GO:0032259">
    <property type="term" value="P:methylation"/>
    <property type="evidence" value="ECO:0007669"/>
    <property type="project" value="UniProtKB-KW"/>
</dbReference>
<dbReference type="InterPro" id="IPR041698">
    <property type="entry name" value="Methyltransf_25"/>
</dbReference>
<dbReference type="GO" id="GO:0008168">
    <property type="term" value="F:methyltransferase activity"/>
    <property type="evidence" value="ECO:0007669"/>
    <property type="project" value="UniProtKB-KW"/>
</dbReference>